<evidence type="ECO:0000313" key="4">
    <source>
        <dbReference type="RefSeq" id="XP_033572597.1"/>
    </source>
</evidence>
<dbReference type="Proteomes" id="UP000504636">
    <property type="component" value="Unplaced"/>
</dbReference>
<evidence type="ECO:0000313" key="2">
    <source>
        <dbReference type="EMBL" id="KAF2805633.1"/>
    </source>
</evidence>
<dbReference type="OrthoDB" id="2993351at2759"/>
<dbReference type="Pfam" id="PF12417">
    <property type="entry name" value="DUF3669"/>
    <property type="match status" value="1"/>
</dbReference>
<dbReference type="EMBL" id="MU003709">
    <property type="protein sequence ID" value="KAF2805633.1"/>
    <property type="molecule type" value="Genomic_DNA"/>
</dbReference>
<dbReference type="InterPro" id="IPR022137">
    <property type="entry name" value="Znf_prot_DUF3669"/>
</dbReference>
<sequence>MSSELFRCIGKGNCGSIWASDGDSNSFHVIKREDMNPGRSVRNDYEMHRRIIDAFSNTPTAMPHLVPECHTLIEQSDSKWWEDMSHRFPNHLDHCTSLISERIPRLPRSGRDYLVDMFCPLSRKEFTKSNRADDDCLVRAYLGRRRHRTGPTKSALQLFSLRNYPLHIDQMEQLQLDTLAYATTMADALAVMHWAAKVDASDVEFVLAPPREPGQPTSFKSSGLGEHIIWILDFDCCKPITMNMAGVEQACHAFFLNDPYYPRPHGTVLEDQGLWKEFRDRFLATSYRILGENSPYEILPTLLMDKIEESAMDRLRRKREIMEREKIHQT</sequence>
<reference evidence="4" key="3">
    <citation type="submission" date="2025-04" db="UniProtKB">
        <authorList>
            <consortium name="RefSeq"/>
        </authorList>
    </citation>
    <scope>IDENTIFICATION</scope>
    <source>
        <strain evidence="4">CBS 304.34</strain>
    </source>
</reference>
<dbReference type="AlphaFoldDB" id="A0A6A6YAV1"/>
<dbReference type="PANTHER" id="PTHR40780:SF3">
    <property type="entry name" value="DUF3669 DOMAIN-CONTAINING PROTEIN"/>
    <property type="match status" value="1"/>
</dbReference>
<protein>
    <recommendedName>
        <fullName evidence="1">DUF3669 domain-containing protein</fullName>
    </recommendedName>
</protein>
<gene>
    <name evidence="2 4" type="ORF">BDZ99DRAFT_540202</name>
</gene>
<reference evidence="4" key="2">
    <citation type="submission" date="2020-04" db="EMBL/GenBank/DDBJ databases">
        <authorList>
            <consortium name="NCBI Genome Project"/>
        </authorList>
    </citation>
    <scope>NUCLEOTIDE SEQUENCE</scope>
    <source>
        <strain evidence="4">CBS 304.34</strain>
    </source>
</reference>
<dbReference type="RefSeq" id="XP_033572597.1">
    <property type="nucleotide sequence ID" value="XM_033726702.1"/>
</dbReference>
<accession>A0A6A6YAV1</accession>
<evidence type="ECO:0000313" key="3">
    <source>
        <dbReference type="Proteomes" id="UP000504636"/>
    </source>
</evidence>
<keyword evidence="3" id="KW-1185">Reference proteome</keyword>
<organism evidence="2">
    <name type="scientific">Mytilinidion resinicola</name>
    <dbReference type="NCBI Taxonomy" id="574789"/>
    <lineage>
        <taxon>Eukaryota</taxon>
        <taxon>Fungi</taxon>
        <taxon>Dikarya</taxon>
        <taxon>Ascomycota</taxon>
        <taxon>Pezizomycotina</taxon>
        <taxon>Dothideomycetes</taxon>
        <taxon>Pleosporomycetidae</taxon>
        <taxon>Mytilinidiales</taxon>
        <taxon>Mytilinidiaceae</taxon>
        <taxon>Mytilinidion</taxon>
    </lineage>
</organism>
<dbReference type="GeneID" id="54467595"/>
<evidence type="ECO:0000259" key="1">
    <source>
        <dbReference type="Pfam" id="PF12417"/>
    </source>
</evidence>
<proteinExistence type="predicted"/>
<name>A0A6A6YAV1_9PEZI</name>
<reference evidence="2 4" key="1">
    <citation type="journal article" date="2020" name="Stud. Mycol.">
        <title>101 Dothideomycetes genomes: a test case for predicting lifestyles and emergence of pathogens.</title>
        <authorList>
            <person name="Haridas S."/>
            <person name="Albert R."/>
            <person name="Binder M."/>
            <person name="Bloem J."/>
            <person name="Labutti K."/>
            <person name="Salamov A."/>
            <person name="Andreopoulos B."/>
            <person name="Baker S."/>
            <person name="Barry K."/>
            <person name="Bills G."/>
            <person name="Bluhm B."/>
            <person name="Cannon C."/>
            <person name="Castanera R."/>
            <person name="Culley D."/>
            <person name="Daum C."/>
            <person name="Ezra D."/>
            <person name="Gonzalez J."/>
            <person name="Henrissat B."/>
            <person name="Kuo A."/>
            <person name="Liang C."/>
            <person name="Lipzen A."/>
            <person name="Lutzoni F."/>
            <person name="Magnuson J."/>
            <person name="Mondo S."/>
            <person name="Nolan M."/>
            <person name="Ohm R."/>
            <person name="Pangilinan J."/>
            <person name="Park H.-J."/>
            <person name="Ramirez L."/>
            <person name="Alfaro M."/>
            <person name="Sun H."/>
            <person name="Tritt A."/>
            <person name="Yoshinaga Y."/>
            <person name="Zwiers L.-H."/>
            <person name="Turgeon B."/>
            <person name="Goodwin S."/>
            <person name="Spatafora J."/>
            <person name="Crous P."/>
            <person name="Grigoriev I."/>
        </authorList>
    </citation>
    <scope>NUCLEOTIDE SEQUENCE</scope>
    <source>
        <strain evidence="2 4">CBS 304.34</strain>
    </source>
</reference>
<dbReference type="PANTHER" id="PTHR40780">
    <property type="entry name" value="DUF3669 DOMAIN-CONTAINING PROTEIN"/>
    <property type="match status" value="1"/>
</dbReference>
<feature type="domain" description="DUF3669" evidence="1">
    <location>
        <begin position="229"/>
        <end position="293"/>
    </location>
</feature>